<dbReference type="Pfam" id="PF16494">
    <property type="entry name" value="Na_Ca_ex_C"/>
    <property type="match status" value="1"/>
</dbReference>
<dbReference type="GO" id="GO:0046872">
    <property type="term" value="F:metal ion binding"/>
    <property type="evidence" value="ECO:0007669"/>
    <property type="project" value="UniProtKB-KW"/>
</dbReference>
<feature type="transmembrane region" description="Helical" evidence="20">
    <location>
        <begin position="464"/>
        <end position="484"/>
    </location>
</feature>
<comment type="catalytic activity">
    <reaction evidence="19">
        <text>Ca(2+)(in) + 3 Na(+)(out) = Ca(2+)(out) + 3 Na(+)(in)</text>
        <dbReference type="Rhea" id="RHEA:69955"/>
        <dbReference type="ChEBI" id="CHEBI:29101"/>
        <dbReference type="ChEBI" id="CHEBI:29108"/>
    </reaction>
</comment>
<dbReference type="FunFam" id="1.20.1420.30:FF:000003">
    <property type="entry name" value="sodium/calcium exchanger 1 isoform X1"/>
    <property type="match status" value="1"/>
</dbReference>
<dbReference type="AlphaFoldDB" id="A0A8W8HRQ7"/>
<evidence type="ECO:0000256" key="20">
    <source>
        <dbReference type="SAM" id="Phobius"/>
    </source>
</evidence>
<evidence type="ECO:0000256" key="10">
    <source>
        <dbReference type="ARBA" id="ARBA00022737"/>
    </source>
</evidence>
<evidence type="ECO:0000256" key="8">
    <source>
        <dbReference type="ARBA" id="ARBA00022723"/>
    </source>
</evidence>
<evidence type="ECO:0000256" key="5">
    <source>
        <dbReference type="ARBA" id="ARBA00022475"/>
    </source>
</evidence>
<feature type="domain" description="Calx-beta" evidence="21">
    <location>
        <begin position="113"/>
        <end position="212"/>
    </location>
</feature>
<keyword evidence="16 20" id="KW-0472">Membrane</keyword>
<dbReference type="InterPro" id="IPR003644">
    <property type="entry name" value="Calx_beta"/>
</dbReference>
<name>A0A8W8HRQ7_MAGGI</name>
<keyword evidence="23" id="KW-1185">Reference proteome</keyword>
<feature type="domain" description="Calx-beta" evidence="21">
    <location>
        <begin position="241"/>
        <end position="340"/>
    </location>
</feature>
<keyword evidence="17" id="KW-0325">Glycoprotein</keyword>
<evidence type="ECO:0000313" key="22">
    <source>
        <dbReference type="EnsemblMetazoa" id="G10701.1:cds"/>
    </source>
</evidence>
<dbReference type="EnsemblMetazoa" id="G10701.1">
    <property type="protein sequence ID" value="G10701.1:cds"/>
    <property type="gene ID" value="G10701"/>
</dbReference>
<dbReference type="Pfam" id="PF01699">
    <property type="entry name" value="Na_Ca_ex"/>
    <property type="match status" value="1"/>
</dbReference>
<evidence type="ECO:0000256" key="13">
    <source>
        <dbReference type="ARBA" id="ARBA00022989"/>
    </source>
</evidence>
<evidence type="ECO:0000256" key="4">
    <source>
        <dbReference type="ARBA" id="ARBA00022449"/>
    </source>
</evidence>
<dbReference type="InterPro" id="IPR051171">
    <property type="entry name" value="CaCA"/>
</dbReference>
<dbReference type="GO" id="GO:0005516">
    <property type="term" value="F:calmodulin binding"/>
    <property type="evidence" value="ECO:0007669"/>
    <property type="project" value="UniProtKB-KW"/>
</dbReference>
<dbReference type="InterPro" id="IPR038081">
    <property type="entry name" value="CalX-like_sf"/>
</dbReference>
<keyword evidence="9" id="KW-0732">Signal</keyword>
<keyword evidence="15" id="KW-0406">Ion transport</keyword>
<evidence type="ECO:0000256" key="19">
    <source>
        <dbReference type="ARBA" id="ARBA00033667"/>
    </source>
</evidence>
<keyword evidence="12" id="KW-0112">Calmodulin-binding</keyword>
<keyword evidence="5" id="KW-1003">Cell membrane</keyword>
<dbReference type="GO" id="GO:0042383">
    <property type="term" value="C:sarcolemma"/>
    <property type="evidence" value="ECO:0007669"/>
    <property type="project" value="TreeGrafter"/>
</dbReference>
<evidence type="ECO:0000256" key="11">
    <source>
        <dbReference type="ARBA" id="ARBA00022837"/>
    </source>
</evidence>
<dbReference type="PRINTS" id="PR01259">
    <property type="entry name" value="NACAEXCHNGR"/>
</dbReference>
<keyword evidence="14" id="KW-0915">Sodium</keyword>
<dbReference type="PANTHER" id="PTHR11878">
    <property type="entry name" value="SODIUM/CALCIUM EXCHANGER"/>
    <property type="match status" value="1"/>
</dbReference>
<keyword evidence="3" id="KW-0813">Transport</keyword>
<evidence type="ECO:0000256" key="7">
    <source>
        <dbReference type="ARBA" id="ARBA00022692"/>
    </source>
</evidence>
<dbReference type="SMART" id="SM00237">
    <property type="entry name" value="Calx_beta"/>
    <property type="match status" value="2"/>
</dbReference>
<evidence type="ECO:0000256" key="1">
    <source>
        <dbReference type="ARBA" id="ARBA00004651"/>
    </source>
</evidence>
<keyword evidence="4" id="KW-0050">Antiport</keyword>
<proteinExistence type="inferred from homology"/>
<evidence type="ECO:0000256" key="3">
    <source>
        <dbReference type="ARBA" id="ARBA00022448"/>
    </source>
</evidence>
<feature type="transmembrane region" description="Helical" evidence="20">
    <location>
        <begin position="605"/>
        <end position="631"/>
    </location>
</feature>
<evidence type="ECO:0000256" key="18">
    <source>
        <dbReference type="ARBA" id="ARBA00023201"/>
    </source>
</evidence>
<feature type="transmembrane region" description="Helical" evidence="20">
    <location>
        <begin position="573"/>
        <end position="593"/>
    </location>
</feature>
<evidence type="ECO:0000256" key="16">
    <source>
        <dbReference type="ARBA" id="ARBA00023136"/>
    </source>
</evidence>
<evidence type="ECO:0000256" key="2">
    <source>
        <dbReference type="ARBA" id="ARBA00007489"/>
    </source>
</evidence>
<comment type="subcellular location">
    <subcellularLocation>
        <location evidence="1">Cell membrane</location>
        <topology evidence="1">Multi-pass membrane protein</topology>
    </subcellularLocation>
</comment>
<keyword evidence="7 20" id="KW-0812">Transmembrane</keyword>
<dbReference type="GO" id="GO:0005432">
    <property type="term" value="F:calcium:sodium antiporter activity"/>
    <property type="evidence" value="ECO:0007669"/>
    <property type="project" value="InterPro"/>
</dbReference>
<dbReference type="Proteomes" id="UP000005408">
    <property type="component" value="Unassembled WGS sequence"/>
</dbReference>
<dbReference type="Gene3D" id="1.20.1420.30">
    <property type="entry name" value="NCX, central ion-binding region"/>
    <property type="match status" value="1"/>
</dbReference>
<reference evidence="22" key="1">
    <citation type="submission" date="2022-08" db="UniProtKB">
        <authorList>
            <consortium name="EnsemblMetazoa"/>
        </authorList>
    </citation>
    <scope>IDENTIFICATION</scope>
    <source>
        <strain evidence="22">05x7-T-G4-1.051#20</strain>
    </source>
</reference>
<dbReference type="InterPro" id="IPR044880">
    <property type="entry name" value="NCX_ion-bd_dom_sf"/>
</dbReference>
<organism evidence="22 23">
    <name type="scientific">Magallana gigas</name>
    <name type="common">Pacific oyster</name>
    <name type="synonym">Crassostrea gigas</name>
    <dbReference type="NCBI Taxonomy" id="29159"/>
    <lineage>
        <taxon>Eukaryota</taxon>
        <taxon>Metazoa</taxon>
        <taxon>Spiralia</taxon>
        <taxon>Lophotrochozoa</taxon>
        <taxon>Mollusca</taxon>
        <taxon>Bivalvia</taxon>
        <taxon>Autobranchia</taxon>
        <taxon>Pteriomorphia</taxon>
        <taxon>Ostreida</taxon>
        <taxon>Ostreoidea</taxon>
        <taxon>Ostreidae</taxon>
        <taxon>Magallana</taxon>
    </lineage>
</organism>
<evidence type="ECO:0000256" key="6">
    <source>
        <dbReference type="ARBA" id="ARBA00022568"/>
    </source>
</evidence>
<keyword evidence="13 20" id="KW-1133">Transmembrane helix</keyword>
<dbReference type="Pfam" id="PF03160">
    <property type="entry name" value="Calx-beta"/>
    <property type="match status" value="1"/>
</dbReference>
<dbReference type="InterPro" id="IPR032452">
    <property type="entry name" value="Na_Ca_Ex_C-exten"/>
</dbReference>
<protein>
    <recommendedName>
        <fullName evidence="21">Calx-beta domain-containing protein</fullName>
    </recommendedName>
</protein>
<keyword evidence="11" id="KW-0106">Calcium</keyword>
<sequence length="637" mass="71191">MVVSSEGDHELADGKANHHDEVVFKGVSEESDIKEIKEFEEHRKEYMDILRELRKKNPNADMKTLEEMAEYEAINRGPKSRAFYRIQATRKLTGGGNVVKKSKIERKASLDDVKIEVKDDSTTRVYFDPGHYTVMENVGTFYLTVTREGGDLNKTLYVDYKSEDGTANAGSDYENAEGTVVFYPMETHKQFPITILDDDIFEEDEHFYVRLSNLRTGDSQGMFDSNNSGAGEVKLIPPFVATVMILDDDHPGIFHFEEKEMNVPEAIGEVEIKVVRSSGARGTVRVPYYTTDGSAKKGRDFDTTDTEVIFHNDETEKAILLKIFDDEEYEKNETFQIHLDEPSIVRRGSGRRESEAQQEEEHLSEMAKPRLGDIKTLCVHIQESYEFKNVVDKLLKKANVSLVVGTSSWREQFIEAITVSADKDSGDEDDEEDEKLPSCMDYVMHFLTLFWKVIFACVPPTDYLGGWACFTVSIIMIGVLTLFIQDLATEFGCTVGLKNSITAISVVALGTSVPDTFASKVAAVNDRYADSSIGNVTGSNAVNVFLGIGLAWTIAAIYHAVQGNSFEVDPGSLALSVTVFCIEAVLCCTVIVVRRKFGGELGGPFKLRIVTVVFFVFLWLFYIIMSALVAYCVIPSI</sequence>
<dbReference type="PANTHER" id="PTHR11878:SF65">
    <property type="entry name" value="NA_CA-EXCHANGE PROTEIN, ISOFORM G"/>
    <property type="match status" value="1"/>
</dbReference>
<evidence type="ECO:0000259" key="21">
    <source>
        <dbReference type="SMART" id="SM00237"/>
    </source>
</evidence>
<dbReference type="GO" id="GO:0098703">
    <property type="term" value="P:calcium ion import across plasma membrane"/>
    <property type="evidence" value="ECO:0007669"/>
    <property type="project" value="TreeGrafter"/>
</dbReference>
<keyword evidence="18" id="KW-0739">Sodium transport</keyword>
<evidence type="ECO:0000256" key="12">
    <source>
        <dbReference type="ARBA" id="ARBA00022860"/>
    </source>
</evidence>
<dbReference type="InterPro" id="IPR004836">
    <property type="entry name" value="Na_Ca_Ex"/>
</dbReference>
<dbReference type="GO" id="GO:0030424">
    <property type="term" value="C:axon"/>
    <property type="evidence" value="ECO:0007669"/>
    <property type="project" value="TreeGrafter"/>
</dbReference>
<dbReference type="InterPro" id="IPR004837">
    <property type="entry name" value="NaCa_Exmemb"/>
</dbReference>
<evidence type="ECO:0000256" key="17">
    <source>
        <dbReference type="ARBA" id="ARBA00023180"/>
    </source>
</evidence>
<evidence type="ECO:0000256" key="15">
    <source>
        <dbReference type="ARBA" id="ARBA00023065"/>
    </source>
</evidence>
<accession>A0A8W8HRQ7</accession>
<dbReference type="Gene3D" id="2.60.40.2030">
    <property type="match status" value="2"/>
</dbReference>
<dbReference type="SUPFAM" id="SSF141072">
    <property type="entry name" value="CalX-like"/>
    <property type="match status" value="2"/>
</dbReference>
<keyword evidence="6" id="KW-0109">Calcium transport</keyword>
<evidence type="ECO:0000256" key="14">
    <source>
        <dbReference type="ARBA" id="ARBA00023053"/>
    </source>
</evidence>
<evidence type="ECO:0000256" key="9">
    <source>
        <dbReference type="ARBA" id="ARBA00022729"/>
    </source>
</evidence>
<dbReference type="NCBIfam" id="TIGR00845">
    <property type="entry name" value="caca"/>
    <property type="match status" value="1"/>
</dbReference>
<dbReference type="GO" id="GO:0007154">
    <property type="term" value="P:cell communication"/>
    <property type="evidence" value="ECO:0007669"/>
    <property type="project" value="InterPro"/>
</dbReference>
<keyword evidence="10" id="KW-0677">Repeat</keyword>
<comment type="similarity">
    <text evidence="2">Belongs to the Ca(2+):cation antiporter (CaCA) (TC 2.A.19) family. SLC8 subfamily.</text>
</comment>
<dbReference type="GO" id="GO:0098794">
    <property type="term" value="C:postsynapse"/>
    <property type="evidence" value="ECO:0007669"/>
    <property type="project" value="TreeGrafter"/>
</dbReference>
<evidence type="ECO:0000313" key="23">
    <source>
        <dbReference type="Proteomes" id="UP000005408"/>
    </source>
</evidence>
<feature type="transmembrane region" description="Helical" evidence="20">
    <location>
        <begin position="541"/>
        <end position="561"/>
    </location>
</feature>
<keyword evidence="8" id="KW-0479">Metal-binding</keyword>